<dbReference type="AlphaFoldDB" id="A0A151QRU9"/>
<comment type="similarity">
    <text evidence="1">Belongs to the LOB domain-containing protein family.</text>
</comment>
<evidence type="ECO:0000256" key="1">
    <source>
        <dbReference type="ARBA" id="ARBA00005474"/>
    </source>
</evidence>
<gene>
    <name evidence="4" type="ORF">KK1_046169</name>
</gene>
<dbReference type="Pfam" id="PF03195">
    <property type="entry name" value="LOB"/>
    <property type="match status" value="1"/>
</dbReference>
<evidence type="ECO:0000313" key="5">
    <source>
        <dbReference type="Proteomes" id="UP000075243"/>
    </source>
</evidence>
<dbReference type="EMBL" id="KQ485019">
    <property type="protein sequence ID" value="KYP33029.1"/>
    <property type="molecule type" value="Genomic_DNA"/>
</dbReference>
<dbReference type="STRING" id="3821.A0A151QRU9"/>
<dbReference type="OrthoDB" id="1922547at2759"/>
<dbReference type="Gramene" id="C.cajan_45979.t">
    <property type="protein sequence ID" value="C.cajan_45979.t"/>
    <property type="gene ID" value="C.cajan_45979"/>
</dbReference>
<name>A0A151QRU9_CAJCA</name>
<organism evidence="4 5">
    <name type="scientific">Cajanus cajan</name>
    <name type="common">Pigeon pea</name>
    <name type="synonym">Cajanus indicus</name>
    <dbReference type="NCBI Taxonomy" id="3821"/>
    <lineage>
        <taxon>Eukaryota</taxon>
        <taxon>Viridiplantae</taxon>
        <taxon>Streptophyta</taxon>
        <taxon>Embryophyta</taxon>
        <taxon>Tracheophyta</taxon>
        <taxon>Spermatophyta</taxon>
        <taxon>Magnoliopsida</taxon>
        <taxon>eudicotyledons</taxon>
        <taxon>Gunneridae</taxon>
        <taxon>Pentapetalae</taxon>
        <taxon>rosids</taxon>
        <taxon>fabids</taxon>
        <taxon>Fabales</taxon>
        <taxon>Fabaceae</taxon>
        <taxon>Papilionoideae</taxon>
        <taxon>50 kb inversion clade</taxon>
        <taxon>NPAAA clade</taxon>
        <taxon>indigoferoid/millettioid clade</taxon>
        <taxon>Phaseoleae</taxon>
        <taxon>Cajanus</taxon>
    </lineage>
</organism>
<dbReference type="Proteomes" id="UP000075243">
    <property type="component" value="Unassembled WGS sequence"/>
</dbReference>
<dbReference type="PROSITE" id="PS50891">
    <property type="entry name" value="LOB"/>
    <property type="match status" value="1"/>
</dbReference>
<feature type="domain" description="LOB" evidence="3">
    <location>
        <begin position="3"/>
        <end position="109"/>
    </location>
</feature>
<dbReference type="InterPro" id="IPR004883">
    <property type="entry name" value="LOB"/>
</dbReference>
<accession>A0A151QRU9</accession>
<protein>
    <submittedName>
        <fullName evidence="4">LOB domain-containing protein 42</fullName>
    </submittedName>
</protein>
<dbReference type="PANTHER" id="PTHR31304:SF64">
    <property type="entry name" value="LOB DOMAIN-CONTAINING PROTEIN 42"/>
    <property type="match status" value="1"/>
</dbReference>
<evidence type="ECO:0000259" key="3">
    <source>
        <dbReference type="PROSITE" id="PS50891"/>
    </source>
</evidence>
<reference evidence="4" key="1">
    <citation type="journal article" date="2012" name="Nat. Biotechnol.">
        <title>Draft genome sequence of pigeonpea (Cajanus cajan), an orphan legume crop of resource-poor farmers.</title>
        <authorList>
            <person name="Varshney R.K."/>
            <person name="Chen W."/>
            <person name="Li Y."/>
            <person name="Bharti A.K."/>
            <person name="Saxena R.K."/>
            <person name="Schlueter J.A."/>
            <person name="Donoghue M.T."/>
            <person name="Azam S."/>
            <person name="Fan G."/>
            <person name="Whaley A.M."/>
            <person name="Farmer A.D."/>
            <person name="Sheridan J."/>
            <person name="Iwata A."/>
            <person name="Tuteja R."/>
            <person name="Penmetsa R.V."/>
            <person name="Wu W."/>
            <person name="Upadhyaya H.D."/>
            <person name="Yang S.P."/>
            <person name="Shah T."/>
            <person name="Saxena K.B."/>
            <person name="Michael T."/>
            <person name="McCombie W.R."/>
            <person name="Yang B."/>
            <person name="Zhang G."/>
            <person name="Yang H."/>
            <person name="Wang J."/>
            <person name="Spillane C."/>
            <person name="Cook D.R."/>
            <person name="May G.D."/>
            <person name="Xu X."/>
            <person name="Jackson S.A."/>
        </authorList>
    </citation>
    <scope>NUCLEOTIDE SEQUENCE [LARGE SCALE GENOMIC DNA]</scope>
</reference>
<dbReference type="GO" id="GO:0010468">
    <property type="term" value="P:regulation of gene expression"/>
    <property type="evidence" value="ECO:0007669"/>
    <property type="project" value="TreeGrafter"/>
</dbReference>
<sequence length="205" mass="22461">MKMSCYGCRILRKGCPENCVIRPCLEWINSPEGQSNATLFLAKFYGRAGLLNLINAAPEPHRREVFKSLMFEACGRIVNPTYGSMGLFWTGEWAQCEAAVNAVINGMEASNSQITGTRRSNHVPQILGIRHVARDGGMDRVKGKGKAKRSAKEMKPKQRVAAPSREPGGSEGKTKSEQTVEALLVSQDKPSRTRGAELNLELTLG</sequence>
<evidence type="ECO:0000256" key="2">
    <source>
        <dbReference type="SAM" id="MobiDB-lite"/>
    </source>
</evidence>
<evidence type="ECO:0000313" key="4">
    <source>
        <dbReference type="EMBL" id="KYP33029.1"/>
    </source>
</evidence>
<keyword evidence="5" id="KW-1185">Reference proteome</keyword>
<dbReference type="OMA" id="TEDCVIR"/>
<dbReference type="PANTHER" id="PTHR31304">
    <property type="entry name" value="LOB DOMAIN-CONTAINING PROTEIN 38"/>
    <property type="match status" value="1"/>
</dbReference>
<feature type="region of interest" description="Disordered" evidence="2">
    <location>
        <begin position="137"/>
        <end position="205"/>
    </location>
</feature>
<proteinExistence type="inferred from homology"/>